<reference evidence="6" key="1">
    <citation type="submission" date="2020-08" db="EMBL/GenBank/DDBJ databases">
        <title>Genome public.</title>
        <authorList>
            <person name="Liu C."/>
            <person name="Sun Q."/>
        </authorList>
    </citation>
    <scope>NUCLEOTIDE SEQUENCE</scope>
    <source>
        <strain evidence="6">BX12</strain>
    </source>
</reference>
<dbReference type="PANTHER" id="PTHR42934:SF2">
    <property type="entry name" value="GLYCOLATE OXIDASE SUBUNIT GLCD"/>
    <property type="match status" value="1"/>
</dbReference>
<evidence type="ECO:0000256" key="4">
    <source>
        <dbReference type="ARBA" id="ARBA00023002"/>
    </source>
</evidence>
<dbReference type="AlphaFoldDB" id="A0A923NKJ6"/>
<dbReference type="RefSeq" id="WP_187302765.1">
    <property type="nucleotide sequence ID" value="NZ_CBCTON010000007.1"/>
</dbReference>
<dbReference type="InterPro" id="IPR051914">
    <property type="entry name" value="FAD-linked_OxidoTrans_Type4"/>
</dbReference>
<evidence type="ECO:0000313" key="7">
    <source>
        <dbReference type="Proteomes" id="UP000602647"/>
    </source>
</evidence>
<dbReference type="PANTHER" id="PTHR42934">
    <property type="entry name" value="GLYCOLATE OXIDASE SUBUNIT GLCD"/>
    <property type="match status" value="1"/>
</dbReference>
<dbReference type="EMBL" id="JACRYT010000006">
    <property type="protein sequence ID" value="MBC6679656.1"/>
    <property type="molecule type" value="Genomic_DNA"/>
</dbReference>
<keyword evidence="3" id="KW-0274">FAD</keyword>
<dbReference type="SUPFAM" id="SSF56176">
    <property type="entry name" value="FAD-binding/transporter-associated domain-like"/>
    <property type="match status" value="1"/>
</dbReference>
<dbReference type="Proteomes" id="UP000602647">
    <property type="component" value="Unassembled WGS sequence"/>
</dbReference>
<evidence type="ECO:0000256" key="1">
    <source>
        <dbReference type="ARBA" id="ARBA00001974"/>
    </source>
</evidence>
<dbReference type="FunFam" id="1.10.45.10:FF:000001">
    <property type="entry name" value="D-lactate dehydrogenase mitochondrial"/>
    <property type="match status" value="1"/>
</dbReference>
<dbReference type="Gene3D" id="3.30.70.2740">
    <property type="match status" value="1"/>
</dbReference>
<dbReference type="Gene3D" id="3.30.465.10">
    <property type="match status" value="1"/>
</dbReference>
<dbReference type="GO" id="GO:0071949">
    <property type="term" value="F:FAD binding"/>
    <property type="evidence" value="ECO:0007669"/>
    <property type="project" value="InterPro"/>
</dbReference>
<dbReference type="InterPro" id="IPR006094">
    <property type="entry name" value="Oxid_FAD_bind_N"/>
</dbReference>
<evidence type="ECO:0000313" key="6">
    <source>
        <dbReference type="EMBL" id="MBC6679656.1"/>
    </source>
</evidence>
<keyword evidence="7" id="KW-1185">Reference proteome</keyword>
<evidence type="ECO:0000256" key="3">
    <source>
        <dbReference type="ARBA" id="ARBA00022827"/>
    </source>
</evidence>
<organism evidence="6 7">
    <name type="scientific">Zhenpiania hominis</name>
    <dbReference type="NCBI Taxonomy" id="2763644"/>
    <lineage>
        <taxon>Bacteria</taxon>
        <taxon>Bacillati</taxon>
        <taxon>Bacillota</taxon>
        <taxon>Clostridia</taxon>
        <taxon>Peptostreptococcales</taxon>
        <taxon>Anaerovoracaceae</taxon>
        <taxon>Zhenpiania</taxon>
    </lineage>
</organism>
<protein>
    <submittedName>
        <fullName evidence="6">FAD-binding oxidoreductase</fullName>
    </submittedName>
</protein>
<gene>
    <name evidence="6" type="ORF">H9L42_07435</name>
</gene>
<name>A0A923NKJ6_9FIRM</name>
<dbReference type="InterPro" id="IPR016169">
    <property type="entry name" value="FAD-bd_PCMH_sub2"/>
</dbReference>
<evidence type="ECO:0000256" key="2">
    <source>
        <dbReference type="ARBA" id="ARBA00022630"/>
    </source>
</evidence>
<comment type="caution">
    <text evidence="6">The sequence shown here is derived from an EMBL/GenBank/DDBJ whole genome shotgun (WGS) entry which is preliminary data.</text>
</comment>
<dbReference type="GO" id="GO:0016491">
    <property type="term" value="F:oxidoreductase activity"/>
    <property type="evidence" value="ECO:0007669"/>
    <property type="project" value="UniProtKB-KW"/>
</dbReference>
<evidence type="ECO:0000259" key="5">
    <source>
        <dbReference type="PROSITE" id="PS51387"/>
    </source>
</evidence>
<keyword evidence="2" id="KW-0285">Flavoprotein</keyword>
<comment type="cofactor">
    <cofactor evidence="1">
        <name>FAD</name>
        <dbReference type="ChEBI" id="CHEBI:57692"/>
    </cofactor>
</comment>
<sequence>MNRQIIEKLTGIVGRDYLLTDRQQVSAYLYDQVEIPLRPKASEGCVVVKPASTEEVSAIVSLASQENIPVVVRGGGTGLCGAATPVYDSIIISMERMNHILEIDEKNMMAVMEAGVTLADLLEELEGHEGIGFPVHPGDEGAQMGGMVSTNAGGARAVRHGIMRNHIKGIKVVLADGSVLSLGGKLLKDNAGYNLMHLIIGSEGTLAIVTEVTLRIYPEEKYTASIVASFDTIEEASSAVLDVVKSGVSPLAVEYQDKKLNLETAELLGLHWPVKEGSADLIIILSEKTETALYDNCRAIDQICDRHHAREAMFAGTKQEEADVLAIRSGSYDVIKDDIYHSFDMAVPPSSMPEFLGELWRLVDSYDTRTNITAHIADGNVHNDILLVDGKVPDYHRELQEKMYQLCFSYHGTITGEHGIGKLRVGDLPLQKSPREMELMEQIKKVFDPKCILNPGTVLRSQREE</sequence>
<dbReference type="InterPro" id="IPR036318">
    <property type="entry name" value="FAD-bd_PCMH-like_sf"/>
</dbReference>
<proteinExistence type="predicted"/>
<dbReference type="SUPFAM" id="SSF55103">
    <property type="entry name" value="FAD-linked oxidases, C-terminal domain"/>
    <property type="match status" value="1"/>
</dbReference>
<dbReference type="PROSITE" id="PS51387">
    <property type="entry name" value="FAD_PCMH"/>
    <property type="match status" value="1"/>
</dbReference>
<dbReference type="InterPro" id="IPR004113">
    <property type="entry name" value="FAD-bd_oxidored_4_C"/>
</dbReference>
<dbReference type="Pfam" id="PF01565">
    <property type="entry name" value="FAD_binding_4"/>
    <property type="match status" value="1"/>
</dbReference>
<feature type="domain" description="FAD-binding PCMH-type" evidence="5">
    <location>
        <begin position="40"/>
        <end position="219"/>
    </location>
</feature>
<dbReference type="Pfam" id="PF02913">
    <property type="entry name" value="FAD-oxidase_C"/>
    <property type="match status" value="1"/>
</dbReference>
<dbReference type="InterPro" id="IPR016166">
    <property type="entry name" value="FAD-bd_PCMH"/>
</dbReference>
<dbReference type="Gene3D" id="1.10.45.10">
    <property type="entry name" value="Vanillyl-alcohol Oxidase, Chain A, domain 4"/>
    <property type="match status" value="1"/>
</dbReference>
<dbReference type="InterPro" id="IPR016171">
    <property type="entry name" value="Vanillyl_alc_oxidase_C-sub2"/>
</dbReference>
<keyword evidence="4" id="KW-0560">Oxidoreductase</keyword>
<accession>A0A923NKJ6</accession>
<dbReference type="InterPro" id="IPR016164">
    <property type="entry name" value="FAD-linked_Oxase-like_C"/>
</dbReference>